<gene>
    <name evidence="1" type="ORF">HMPREF1860_00650</name>
</gene>
<dbReference type="STRING" id="419005.HMPREF1860_00650"/>
<dbReference type="AlphaFoldDB" id="A0A134BHG0"/>
<dbReference type="EMBL" id="LSDL01000029">
    <property type="protein sequence ID" value="KXB79383.1"/>
    <property type="molecule type" value="Genomic_DNA"/>
</dbReference>
<dbReference type="Proteomes" id="UP000070531">
    <property type="component" value="Unassembled WGS sequence"/>
</dbReference>
<proteinExistence type="predicted"/>
<dbReference type="GeneID" id="72478933"/>
<reference evidence="1 2" key="1">
    <citation type="submission" date="2016-01" db="EMBL/GenBank/DDBJ databases">
        <authorList>
            <person name="Oliw E.H."/>
        </authorList>
    </citation>
    <scope>NUCLEOTIDE SEQUENCE [LARGE SCALE GENOMIC DNA]</scope>
    <source>
        <strain evidence="1 2">DNF00307</strain>
    </source>
</reference>
<evidence type="ECO:0000313" key="1">
    <source>
        <dbReference type="EMBL" id="KXB79383.1"/>
    </source>
</evidence>
<dbReference type="PATRIC" id="fig|419005.5.peg.648"/>
<evidence type="ECO:0000313" key="2">
    <source>
        <dbReference type="Proteomes" id="UP000070531"/>
    </source>
</evidence>
<organism evidence="1">
    <name type="scientific">Prevotella amnii</name>
    <dbReference type="NCBI Taxonomy" id="419005"/>
    <lineage>
        <taxon>Bacteria</taxon>
        <taxon>Pseudomonadati</taxon>
        <taxon>Bacteroidota</taxon>
        <taxon>Bacteroidia</taxon>
        <taxon>Bacteroidales</taxon>
        <taxon>Prevotellaceae</taxon>
        <taxon>Prevotella</taxon>
    </lineage>
</organism>
<protein>
    <submittedName>
        <fullName evidence="1">Uncharacterized protein</fullName>
    </submittedName>
</protein>
<accession>A0A134BHG0</accession>
<sequence>MAEINLKKLLDESMLKEIDQDCIILNEEQADELYGGAEWGYYGNCSFGNCH</sequence>
<name>A0A134BHG0_9BACT</name>
<dbReference type="RefSeq" id="WP_009434700.1">
    <property type="nucleotide sequence ID" value="NZ_JBETXD010000001.1"/>
</dbReference>
<comment type="caution">
    <text evidence="1">The sequence shown here is derived from an EMBL/GenBank/DDBJ whole genome shotgun (WGS) entry which is preliminary data.</text>
</comment>